<protein>
    <recommendedName>
        <fullName evidence="1">UspA domain-containing protein</fullName>
    </recommendedName>
</protein>
<gene>
    <name evidence="2" type="ORF">BJ684DRAFT_7881</name>
</gene>
<accession>A0A4P9Y770</accession>
<keyword evidence="3" id="KW-1185">Reference proteome</keyword>
<sequence length="184" mass="19930">MNTEFTPFPSALSYPSHLHSIFNNMSKSSQNARSVVIAVDPAFSQSPHIIQWALENFLRKGDDVDLVTCLSVDAPSDATDLGIDFIYVGEMLAKQEDDLGKQAVKGLDTLAGPLLKAGVSKRLLKGTEEPGDLLVKYVNGAQVSTLIIGNRNLSFFNRIFVGSVADACVHMVHCPVLVVKSPEE</sequence>
<dbReference type="PRINTS" id="PR01438">
    <property type="entry name" value="UNVRSLSTRESS"/>
</dbReference>
<dbReference type="CDD" id="cd23659">
    <property type="entry name" value="USP_At3g01520-like"/>
    <property type="match status" value="1"/>
</dbReference>
<evidence type="ECO:0000259" key="1">
    <source>
        <dbReference type="Pfam" id="PF00582"/>
    </source>
</evidence>
<evidence type="ECO:0000313" key="3">
    <source>
        <dbReference type="Proteomes" id="UP000267251"/>
    </source>
</evidence>
<dbReference type="Pfam" id="PF00582">
    <property type="entry name" value="Usp"/>
    <property type="match status" value="1"/>
</dbReference>
<dbReference type="OrthoDB" id="843225at2759"/>
<dbReference type="InterPro" id="IPR006016">
    <property type="entry name" value="UspA"/>
</dbReference>
<dbReference type="AlphaFoldDB" id="A0A4P9Y770"/>
<dbReference type="Gene3D" id="3.40.50.620">
    <property type="entry name" value="HUPs"/>
    <property type="match status" value="1"/>
</dbReference>
<dbReference type="PANTHER" id="PTHR31964">
    <property type="entry name" value="ADENINE NUCLEOTIDE ALPHA HYDROLASES-LIKE SUPERFAMILY PROTEIN"/>
    <property type="match status" value="1"/>
</dbReference>
<dbReference type="InterPro" id="IPR006015">
    <property type="entry name" value="Universal_stress_UspA"/>
</dbReference>
<evidence type="ECO:0000313" key="2">
    <source>
        <dbReference type="EMBL" id="RKP14895.1"/>
    </source>
</evidence>
<feature type="domain" description="UspA" evidence="1">
    <location>
        <begin position="33"/>
        <end position="180"/>
    </location>
</feature>
<dbReference type="EMBL" id="KZ987778">
    <property type="protein sequence ID" value="RKP14895.1"/>
    <property type="molecule type" value="Genomic_DNA"/>
</dbReference>
<proteinExistence type="predicted"/>
<dbReference type="PANTHER" id="PTHR31964:SF113">
    <property type="entry name" value="USPA DOMAIN-CONTAINING PROTEIN"/>
    <property type="match status" value="1"/>
</dbReference>
<reference evidence="3" key="1">
    <citation type="journal article" date="2018" name="Nat. Microbiol.">
        <title>Leveraging single-cell genomics to expand the fungal tree of life.</title>
        <authorList>
            <person name="Ahrendt S.R."/>
            <person name="Quandt C.A."/>
            <person name="Ciobanu D."/>
            <person name="Clum A."/>
            <person name="Salamov A."/>
            <person name="Andreopoulos B."/>
            <person name="Cheng J.F."/>
            <person name="Woyke T."/>
            <person name="Pelin A."/>
            <person name="Henrissat B."/>
            <person name="Reynolds N.K."/>
            <person name="Benny G.L."/>
            <person name="Smith M.E."/>
            <person name="James T.Y."/>
            <person name="Grigoriev I.V."/>
        </authorList>
    </citation>
    <scope>NUCLEOTIDE SEQUENCE [LARGE SCALE GENOMIC DNA]</scope>
</reference>
<dbReference type="InterPro" id="IPR014729">
    <property type="entry name" value="Rossmann-like_a/b/a_fold"/>
</dbReference>
<name>A0A4P9Y770_9FUNG</name>
<dbReference type="Proteomes" id="UP000267251">
    <property type="component" value="Unassembled WGS sequence"/>
</dbReference>
<organism evidence="2 3">
    <name type="scientific">Piptocephalis cylindrospora</name>
    <dbReference type="NCBI Taxonomy" id="1907219"/>
    <lineage>
        <taxon>Eukaryota</taxon>
        <taxon>Fungi</taxon>
        <taxon>Fungi incertae sedis</taxon>
        <taxon>Zoopagomycota</taxon>
        <taxon>Zoopagomycotina</taxon>
        <taxon>Zoopagomycetes</taxon>
        <taxon>Zoopagales</taxon>
        <taxon>Piptocephalidaceae</taxon>
        <taxon>Piptocephalis</taxon>
    </lineage>
</organism>
<dbReference type="SUPFAM" id="SSF52402">
    <property type="entry name" value="Adenine nucleotide alpha hydrolases-like"/>
    <property type="match status" value="1"/>
</dbReference>